<evidence type="ECO:0000313" key="1">
    <source>
        <dbReference type="Ensembl" id="ENSMMDP00005023212.1"/>
    </source>
</evidence>
<proteinExistence type="predicted"/>
<dbReference type="Proteomes" id="UP000472263">
    <property type="component" value="Chromosome 24"/>
</dbReference>
<accession>A0A667Y6E7</accession>
<keyword evidence="2" id="KW-1185">Reference proteome</keyword>
<name>A0A667Y6E7_9TELE</name>
<dbReference type="AlphaFoldDB" id="A0A667Y6E7"/>
<reference evidence="1" key="2">
    <citation type="submission" date="2025-08" db="UniProtKB">
        <authorList>
            <consortium name="Ensembl"/>
        </authorList>
    </citation>
    <scope>IDENTIFICATION</scope>
</reference>
<organism evidence="1 2">
    <name type="scientific">Myripristis murdjan</name>
    <name type="common">pinecone soldierfish</name>
    <dbReference type="NCBI Taxonomy" id="586833"/>
    <lineage>
        <taxon>Eukaryota</taxon>
        <taxon>Metazoa</taxon>
        <taxon>Chordata</taxon>
        <taxon>Craniata</taxon>
        <taxon>Vertebrata</taxon>
        <taxon>Euteleostomi</taxon>
        <taxon>Actinopterygii</taxon>
        <taxon>Neopterygii</taxon>
        <taxon>Teleostei</taxon>
        <taxon>Neoteleostei</taxon>
        <taxon>Acanthomorphata</taxon>
        <taxon>Holocentriformes</taxon>
        <taxon>Holocentridae</taxon>
        <taxon>Myripristis</taxon>
    </lineage>
</organism>
<reference evidence="1" key="3">
    <citation type="submission" date="2025-09" db="UniProtKB">
        <authorList>
            <consortium name="Ensembl"/>
        </authorList>
    </citation>
    <scope>IDENTIFICATION</scope>
</reference>
<evidence type="ECO:0000313" key="2">
    <source>
        <dbReference type="Proteomes" id="UP000472263"/>
    </source>
</evidence>
<dbReference type="GeneTree" id="ENSGT00940000177607"/>
<sequence>MRMITSACGRVEAVSVRRTESAEAQHISSLISPAAEALFGRINVIHLL</sequence>
<protein>
    <submittedName>
        <fullName evidence="1">Uncharacterized protein</fullName>
    </submittedName>
</protein>
<reference evidence="1" key="1">
    <citation type="submission" date="2019-06" db="EMBL/GenBank/DDBJ databases">
        <authorList>
            <consortium name="Wellcome Sanger Institute Data Sharing"/>
        </authorList>
    </citation>
    <scope>NUCLEOTIDE SEQUENCE [LARGE SCALE GENOMIC DNA]</scope>
</reference>
<dbReference type="Ensembl" id="ENSMMDT00005023716.1">
    <property type="protein sequence ID" value="ENSMMDP00005023212.1"/>
    <property type="gene ID" value="ENSMMDG00005011202.1"/>
</dbReference>
<dbReference type="InParanoid" id="A0A667Y6E7"/>